<dbReference type="Gene3D" id="1.10.287.1060">
    <property type="entry name" value="ESAT-6-like"/>
    <property type="match status" value="1"/>
</dbReference>
<dbReference type="SUPFAM" id="SSF140453">
    <property type="entry name" value="EsxAB dimer-like"/>
    <property type="match status" value="1"/>
</dbReference>
<dbReference type="NCBIfam" id="TIGR03930">
    <property type="entry name" value="WXG100_ESAT6"/>
    <property type="match status" value="1"/>
</dbReference>
<dbReference type="Pfam" id="PF06013">
    <property type="entry name" value="WXG100"/>
    <property type="match status" value="1"/>
</dbReference>
<dbReference type="Proteomes" id="UP001214756">
    <property type="component" value="Chromosome"/>
</dbReference>
<dbReference type="InterPro" id="IPR036689">
    <property type="entry name" value="ESAT-6-like_sf"/>
</dbReference>
<dbReference type="EMBL" id="CP118606">
    <property type="protein sequence ID" value="WEF21963.1"/>
    <property type="molecule type" value="Genomic_DNA"/>
</dbReference>
<dbReference type="InterPro" id="IPR010310">
    <property type="entry name" value="T7SS_ESAT-6-like"/>
</dbReference>
<gene>
    <name evidence="2" type="ORF">PWF71_04615</name>
</gene>
<protein>
    <recommendedName>
        <fullName evidence="1">ESAT-6-like protein</fullName>
    </recommendedName>
</protein>
<dbReference type="RefSeq" id="WP_275093576.1">
    <property type="nucleotide sequence ID" value="NZ_CP118606.1"/>
</dbReference>
<dbReference type="AlphaFoldDB" id="A0AAJ5VD11"/>
<comment type="similarity">
    <text evidence="1">Belongs to the WXG100 family.</text>
</comment>
<evidence type="ECO:0000313" key="2">
    <source>
        <dbReference type="EMBL" id="WEF21963.1"/>
    </source>
</evidence>
<sequence>MGVAVEVDFDQMQTMIDVLLAALSDLHGAGASLSRESQLLLGGWDGEAADAYAGRHASWQTAHGYAADELTSAITSLKRALARYQDAEATILDLVV</sequence>
<name>A0AAJ5VD11_MICMQ</name>
<proteinExistence type="inferred from homology"/>
<organism evidence="2 3">
    <name type="scientific">Microbacterium maritypicum</name>
    <name type="common">Microbacterium liquefaciens</name>
    <dbReference type="NCBI Taxonomy" id="33918"/>
    <lineage>
        <taxon>Bacteria</taxon>
        <taxon>Bacillati</taxon>
        <taxon>Actinomycetota</taxon>
        <taxon>Actinomycetes</taxon>
        <taxon>Micrococcales</taxon>
        <taxon>Microbacteriaceae</taxon>
        <taxon>Microbacterium</taxon>
    </lineage>
</organism>
<reference evidence="2" key="1">
    <citation type="submission" date="2023-02" db="EMBL/GenBank/DDBJ databases">
        <title>Genome sequence of Microbacterium liquefaciens B1075.</title>
        <authorList>
            <person name="Cao J."/>
            <person name="Li X."/>
        </authorList>
    </citation>
    <scope>NUCLEOTIDE SEQUENCE</scope>
    <source>
        <strain evidence="2">B1075</strain>
    </source>
</reference>
<evidence type="ECO:0000313" key="3">
    <source>
        <dbReference type="Proteomes" id="UP001214756"/>
    </source>
</evidence>
<evidence type="ECO:0000256" key="1">
    <source>
        <dbReference type="RuleBase" id="RU362001"/>
    </source>
</evidence>
<accession>A0AAJ5VD11</accession>